<dbReference type="RefSeq" id="WP_289608271.1">
    <property type="nucleotide sequence ID" value="NZ_JAUDCG010000047.1"/>
</dbReference>
<evidence type="ECO:0000256" key="4">
    <source>
        <dbReference type="ARBA" id="ARBA00022475"/>
    </source>
</evidence>
<keyword evidence="3" id="KW-0813">Transport</keyword>
<sequence length="254" mass="27132">MEITLQTFLIVCPFVFLAGCVDAIAGGGGLISLPAYFLAGVPPHMAIATNKLSSSIGTLTASFRFYKERFIKLDVAFVGIAVALCGSAIGSNLSLMADEDLIRVILLPLLPFVAWHVLRGKGLKERESEIDLPRRQVYSVVALSSFVVGMYDGFYGPGTGTFLILLFTAFAGMRVAEANGTSKLINLASNTMSLLIFLINGQVILLLGIVAALCSILGNYIGSSLVMKNGITIVRPLIIAVLAILFLKILMELL</sequence>
<feature type="transmembrane region" description="Helical" evidence="8">
    <location>
        <begin position="70"/>
        <end position="89"/>
    </location>
</feature>
<dbReference type="PANTHER" id="PTHR30269">
    <property type="entry name" value="TRANSMEMBRANE PROTEIN YFCA"/>
    <property type="match status" value="1"/>
</dbReference>
<keyword evidence="5 8" id="KW-0812">Transmembrane</keyword>
<accession>A0ABT7UFT7</accession>
<comment type="caution">
    <text evidence="9">The sequence shown here is derived from an EMBL/GenBank/DDBJ whole genome shotgun (WGS) entry which is preliminary data.</text>
</comment>
<evidence type="ECO:0000313" key="9">
    <source>
        <dbReference type="EMBL" id="MDM8157828.1"/>
    </source>
</evidence>
<name>A0ABT7UFT7_9FIRM</name>
<evidence type="ECO:0000256" key="3">
    <source>
        <dbReference type="ARBA" id="ARBA00022448"/>
    </source>
</evidence>
<keyword evidence="6 8" id="KW-1133">Transmembrane helix</keyword>
<dbReference type="PANTHER" id="PTHR30269:SF0">
    <property type="entry name" value="MEMBRANE TRANSPORTER PROTEIN YFCA-RELATED"/>
    <property type="match status" value="1"/>
</dbReference>
<comment type="subcellular location">
    <subcellularLocation>
        <location evidence="1 8">Cell membrane</location>
        <topology evidence="1 8">Multi-pass membrane protein</topology>
    </subcellularLocation>
</comment>
<evidence type="ECO:0000256" key="8">
    <source>
        <dbReference type="RuleBase" id="RU363041"/>
    </source>
</evidence>
<feature type="transmembrane region" description="Helical" evidence="8">
    <location>
        <begin position="197"/>
        <end position="221"/>
    </location>
</feature>
<evidence type="ECO:0000313" key="10">
    <source>
        <dbReference type="Proteomes" id="UP001529340"/>
    </source>
</evidence>
<proteinExistence type="inferred from homology"/>
<dbReference type="Proteomes" id="UP001529340">
    <property type="component" value="Unassembled WGS sequence"/>
</dbReference>
<evidence type="ECO:0000256" key="7">
    <source>
        <dbReference type="ARBA" id="ARBA00023136"/>
    </source>
</evidence>
<evidence type="ECO:0000256" key="6">
    <source>
        <dbReference type="ARBA" id="ARBA00022989"/>
    </source>
</evidence>
<feature type="transmembrane region" description="Helical" evidence="8">
    <location>
        <begin position="233"/>
        <end position="251"/>
    </location>
</feature>
<comment type="similarity">
    <text evidence="2 8">Belongs to the 4-toluene sulfonate uptake permease (TSUP) (TC 2.A.102) family.</text>
</comment>
<organism evidence="9 10">
    <name type="scientific">Amedibacillus dolichus</name>
    <dbReference type="NCBI Taxonomy" id="31971"/>
    <lineage>
        <taxon>Bacteria</taxon>
        <taxon>Bacillati</taxon>
        <taxon>Bacillota</taxon>
        <taxon>Erysipelotrichia</taxon>
        <taxon>Erysipelotrichales</taxon>
        <taxon>Erysipelotrichaceae</taxon>
        <taxon>Amedibacillus</taxon>
    </lineage>
</organism>
<dbReference type="InterPro" id="IPR002781">
    <property type="entry name" value="TM_pro_TauE-like"/>
</dbReference>
<reference evidence="9" key="1">
    <citation type="submission" date="2023-06" db="EMBL/GenBank/DDBJ databases">
        <title>Identification and characterization of horizontal gene transfer across gut microbiota members of farm animals based on homology search.</title>
        <authorList>
            <person name="Schwarzerova J."/>
            <person name="Nykrynova M."/>
            <person name="Jureckova K."/>
            <person name="Cejkova D."/>
            <person name="Rychlik I."/>
        </authorList>
    </citation>
    <scope>NUCLEOTIDE SEQUENCE</scope>
    <source>
        <strain evidence="9">ET39</strain>
    </source>
</reference>
<dbReference type="Pfam" id="PF01925">
    <property type="entry name" value="TauE"/>
    <property type="match status" value="1"/>
</dbReference>
<feature type="transmembrane region" description="Helical" evidence="8">
    <location>
        <begin position="101"/>
        <end position="118"/>
    </location>
</feature>
<evidence type="ECO:0000256" key="2">
    <source>
        <dbReference type="ARBA" id="ARBA00009142"/>
    </source>
</evidence>
<keyword evidence="7 8" id="KW-0472">Membrane</keyword>
<dbReference type="EMBL" id="JAUDCG010000047">
    <property type="protein sequence ID" value="MDM8157828.1"/>
    <property type="molecule type" value="Genomic_DNA"/>
</dbReference>
<feature type="transmembrane region" description="Helical" evidence="8">
    <location>
        <begin position="160"/>
        <end position="176"/>
    </location>
</feature>
<keyword evidence="4 8" id="KW-1003">Cell membrane</keyword>
<dbReference type="InterPro" id="IPR052017">
    <property type="entry name" value="TSUP"/>
</dbReference>
<protein>
    <recommendedName>
        <fullName evidence="8">Probable membrane transporter protein</fullName>
    </recommendedName>
</protein>
<keyword evidence="10" id="KW-1185">Reference proteome</keyword>
<gene>
    <name evidence="9" type="ORF">QUV96_09285</name>
</gene>
<evidence type="ECO:0000256" key="1">
    <source>
        <dbReference type="ARBA" id="ARBA00004651"/>
    </source>
</evidence>
<reference evidence="9" key="2">
    <citation type="submission" date="2023-06" db="EMBL/GenBank/DDBJ databases">
        <authorList>
            <person name="Zeman M."/>
            <person name="Kubasova T."/>
            <person name="Jahodarova E."/>
            <person name="Nykrynova M."/>
            <person name="Rychlik I."/>
        </authorList>
    </citation>
    <scope>NUCLEOTIDE SEQUENCE</scope>
    <source>
        <strain evidence="9">ET39</strain>
    </source>
</reference>
<evidence type="ECO:0000256" key="5">
    <source>
        <dbReference type="ARBA" id="ARBA00022692"/>
    </source>
</evidence>